<evidence type="ECO:0000256" key="1">
    <source>
        <dbReference type="SAM" id="MobiDB-lite"/>
    </source>
</evidence>
<feature type="signal peptide" evidence="2">
    <location>
        <begin position="1"/>
        <end position="16"/>
    </location>
</feature>
<keyword evidence="2" id="KW-0732">Signal</keyword>
<proteinExistence type="predicted"/>
<reference evidence="3" key="1">
    <citation type="submission" date="2021-02" db="EMBL/GenBank/DDBJ databases">
        <authorList>
            <person name="Dougan E. K."/>
            <person name="Rhodes N."/>
            <person name="Thang M."/>
            <person name="Chan C."/>
        </authorList>
    </citation>
    <scope>NUCLEOTIDE SEQUENCE</scope>
</reference>
<comment type="caution">
    <text evidence="3">The sequence shown here is derived from an EMBL/GenBank/DDBJ whole genome shotgun (WGS) entry which is preliminary data.</text>
</comment>
<feature type="chain" id="PRO_5032618490" evidence="2">
    <location>
        <begin position="17"/>
        <end position="107"/>
    </location>
</feature>
<name>A0A812T6N3_9DINO</name>
<dbReference type="Proteomes" id="UP000601435">
    <property type="component" value="Unassembled WGS sequence"/>
</dbReference>
<gene>
    <name evidence="3" type="ORF">SNEC2469_LOCUS14612</name>
</gene>
<sequence length="107" mass="10867">MLRAFAAAVLVATVSSSEVGTEACEMPSAPLAASLLQPQAISHGAGGKQIPPPTEPSSPLSPERAETTLAPTTVPATTAEPHEKEKSACFQLSPLVLALPLAALPML</sequence>
<accession>A0A812T6N3</accession>
<evidence type="ECO:0000313" key="3">
    <source>
        <dbReference type="EMBL" id="CAE7511464.1"/>
    </source>
</evidence>
<feature type="compositionally biased region" description="Low complexity" evidence="1">
    <location>
        <begin position="57"/>
        <end position="79"/>
    </location>
</feature>
<dbReference type="AlphaFoldDB" id="A0A812T6N3"/>
<evidence type="ECO:0000256" key="2">
    <source>
        <dbReference type="SAM" id="SignalP"/>
    </source>
</evidence>
<protein>
    <submittedName>
        <fullName evidence="3">Uncharacterized protein</fullName>
    </submittedName>
</protein>
<evidence type="ECO:0000313" key="4">
    <source>
        <dbReference type="Proteomes" id="UP000601435"/>
    </source>
</evidence>
<keyword evidence="4" id="KW-1185">Reference proteome</keyword>
<organism evidence="3 4">
    <name type="scientific">Symbiodinium necroappetens</name>
    <dbReference type="NCBI Taxonomy" id="1628268"/>
    <lineage>
        <taxon>Eukaryota</taxon>
        <taxon>Sar</taxon>
        <taxon>Alveolata</taxon>
        <taxon>Dinophyceae</taxon>
        <taxon>Suessiales</taxon>
        <taxon>Symbiodiniaceae</taxon>
        <taxon>Symbiodinium</taxon>
    </lineage>
</organism>
<dbReference type="EMBL" id="CAJNJA010023475">
    <property type="protein sequence ID" value="CAE7511464.1"/>
    <property type="molecule type" value="Genomic_DNA"/>
</dbReference>
<feature type="region of interest" description="Disordered" evidence="1">
    <location>
        <begin position="42"/>
        <end position="86"/>
    </location>
</feature>